<dbReference type="EMBL" id="BPLR01000164">
    <property type="protein sequence ID" value="GIY92577.1"/>
    <property type="molecule type" value="Genomic_DNA"/>
</dbReference>
<gene>
    <name evidence="2" type="ORF">CEXT_354491</name>
</gene>
<feature type="compositionally biased region" description="Polar residues" evidence="1">
    <location>
        <begin position="171"/>
        <end position="181"/>
    </location>
</feature>
<protein>
    <submittedName>
        <fullName evidence="2">Uncharacterized protein</fullName>
    </submittedName>
</protein>
<accession>A0AAV4XBR9</accession>
<evidence type="ECO:0000256" key="1">
    <source>
        <dbReference type="SAM" id="MobiDB-lite"/>
    </source>
</evidence>
<evidence type="ECO:0000313" key="2">
    <source>
        <dbReference type="EMBL" id="GIY92577.1"/>
    </source>
</evidence>
<dbReference type="Proteomes" id="UP001054945">
    <property type="component" value="Unassembled WGS sequence"/>
</dbReference>
<comment type="caution">
    <text evidence="2">The sequence shown here is derived from an EMBL/GenBank/DDBJ whole genome shotgun (WGS) entry which is preliminary data.</text>
</comment>
<evidence type="ECO:0000313" key="3">
    <source>
        <dbReference type="Proteomes" id="UP001054945"/>
    </source>
</evidence>
<keyword evidence="3" id="KW-1185">Reference proteome</keyword>
<name>A0AAV4XBR9_CAEEX</name>
<dbReference type="AlphaFoldDB" id="A0AAV4XBR9"/>
<proteinExistence type="predicted"/>
<reference evidence="2 3" key="1">
    <citation type="submission" date="2021-06" db="EMBL/GenBank/DDBJ databases">
        <title>Caerostris extrusa draft genome.</title>
        <authorList>
            <person name="Kono N."/>
            <person name="Arakawa K."/>
        </authorList>
    </citation>
    <scope>NUCLEOTIDE SEQUENCE [LARGE SCALE GENOMIC DNA]</scope>
</reference>
<feature type="region of interest" description="Disordered" evidence="1">
    <location>
        <begin position="146"/>
        <end position="181"/>
    </location>
</feature>
<organism evidence="2 3">
    <name type="scientific">Caerostris extrusa</name>
    <name type="common">Bark spider</name>
    <name type="synonym">Caerostris bankana</name>
    <dbReference type="NCBI Taxonomy" id="172846"/>
    <lineage>
        <taxon>Eukaryota</taxon>
        <taxon>Metazoa</taxon>
        <taxon>Ecdysozoa</taxon>
        <taxon>Arthropoda</taxon>
        <taxon>Chelicerata</taxon>
        <taxon>Arachnida</taxon>
        <taxon>Araneae</taxon>
        <taxon>Araneomorphae</taxon>
        <taxon>Entelegynae</taxon>
        <taxon>Araneoidea</taxon>
        <taxon>Araneidae</taxon>
        <taxon>Caerostris</taxon>
    </lineage>
</organism>
<sequence length="181" mass="21145">MLSYISHPLTTQQISCLDLSFPSPLLGHKVFGCGGVREGGQLSVPLLWYRRAWTSKRQIKGRSIFIRSVLQMAATMYLSVFVSTQIWNELRRTEACHLSRPIHQEDTTRISPTMSLSFYFRHPQPRWMNPLPQDDGRTPRATERWHWQINNNNKKENEEDENEEERKPRTMASTYHSVGSN</sequence>